<accession>A0A4Z0B2L1</accession>
<dbReference type="RefSeq" id="WP_135309167.1">
    <property type="nucleotide sequence ID" value="NZ_QUZT01000029.1"/>
</dbReference>
<name>A0A4Z0B2L1_9PSED</name>
<comment type="caution">
    <text evidence="1">The sequence shown here is derived from an EMBL/GenBank/DDBJ whole genome shotgun (WGS) entry which is preliminary data.</text>
</comment>
<reference evidence="1 2" key="1">
    <citation type="journal article" date="2019" name="Syst. Appl. Microbiol.">
        <title>New species of pathogenic Pseudomonas isolated from citrus in Tunisia: Proposal of Pseudomonas kairouanensis sp. nov. and Pseudomonas nabeulensis sp. nov.</title>
        <authorList>
            <person name="Oueslati M."/>
            <person name="Mulet M."/>
            <person name="Gomila M."/>
            <person name="Berge O."/>
            <person name="Hajlaoui M.R."/>
            <person name="Lalucat J."/>
            <person name="Sadfi-Zouaoui N."/>
            <person name="Garcia-Valdes E."/>
        </authorList>
    </citation>
    <scope>NUCLEOTIDE SEQUENCE [LARGE SCALE GENOMIC DNA]</scope>
    <source>
        <strain evidence="1 2">E10B</strain>
    </source>
</reference>
<organism evidence="1 2">
    <name type="scientific">Pseudomonas nabeulensis</name>
    <dbReference type="NCBI Taxonomy" id="2293833"/>
    <lineage>
        <taxon>Bacteria</taxon>
        <taxon>Pseudomonadati</taxon>
        <taxon>Pseudomonadota</taxon>
        <taxon>Gammaproteobacteria</taxon>
        <taxon>Pseudomonadales</taxon>
        <taxon>Pseudomonadaceae</taxon>
        <taxon>Pseudomonas</taxon>
    </lineage>
</organism>
<keyword evidence="2" id="KW-1185">Reference proteome</keyword>
<protein>
    <submittedName>
        <fullName evidence="1">Uncharacterized protein</fullName>
    </submittedName>
</protein>
<dbReference type="AlphaFoldDB" id="A0A4Z0B2L1"/>
<dbReference type="EMBL" id="QUZT01000029">
    <property type="protein sequence ID" value="TFY92961.1"/>
    <property type="molecule type" value="Genomic_DNA"/>
</dbReference>
<dbReference type="OrthoDB" id="7027125at2"/>
<dbReference type="Proteomes" id="UP000297734">
    <property type="component" value="Unassembled WGS sequence"/>
</dbReference>
<gene>
    <name evidence="1" type="ORF">DYL61_16320</name>
</gene>
<evidence type="ECO:0000313" key="2">
    <source>
        <dbReference type="Proteomes" id="UP000297734"/>
    </source>
</evidence>
<sequence>MSKTNHGTVVITTDEVTFTLKPTLRAFRDINRHFGGVIAAMQAIAHGNISTVALIVAAGTGVDSGKRKDMEALEEEIFEAGFSTVSAQVLPFLQALMNPAGKTDEDIAKQKEEAAGNE</sequence>
<evidence type="ECO:0000313" key="1">
    <source>
        <dbReference type="EMBL" id="TFY92961.1"/>
    </source>
</evidence>
<proteinExistence type="predicted"/>